<dbReference type="Pfam" id="PF19787">
    <property type="entry name" value="DUF6271"/>
    <property type="match status" value="2"/>
</dbReference>
<organism evidence="1 2">
    <name type="scientific">Thermomonospora echinospora</name>
    <dbReference type="NCBI Taxonomy" id="1992"/>
    <lineage>
        <taxon>Bacteria</taxon>
        <taxon>Bacillati</taxon>
        <taxon>Actinomycetota</taxon>
        <taxon>Actinomycetes</taxon>
        <taxon>Streptosporangiales</taxon>
        <taxon>Thermomonosporaceae</taxon>
        <taxon>Thermomonospora</taxon>
    </lineage>
</organism>
<proteinExistence type="predicted"/>
<dbReference type="RefSeq" id="WP_103942914.1">
    <property type="nucleotide sequence ID" value="NZ_FNVO01000019.1"/>
</dbReference>
<accession>A0A1H6DP62</accession>
<dbReference type="PROSITE" id="PS51257">
    <property type="entry name" value="PROKAR_LIPOPROTEIN"/>
    <property type="match status" value="1"/>
</dbReference>
<dbReference type="EMBL" id="FNVO01000019">
    <property type="protein sequence ID" value="SEG86553.1"/>
    <property type="molecule type" value="Genomic_DNA"/>
</dbReference>
<evidence type="ECO:0000313" key="1">
    <source>
        <dbReference type="EMBL" id="SEG86553.1"/>
    </source>
</evidence>
<dbReference type="InterPro" id="IPR046238">
    <property type="entry name" value="DUF6271"/>
</dbReference>
<dbReference type="Proteomes" id="UP000236723">
    <property type="component" value="Unassembled WGS sequence"/>
</dbReference>
<dbReference type="AlphaFoldDB" id="A0A1H6DP62"/>
<reference evidence="2" key="1">
    <citation type="submission" date="2016-10" db="EMBL/GenBank/DDBJ databases">
        <authorList>
            <person name="Varghese N."/>
            <person name="Submissions S."/>
        </authorList>
    </citation>
    <scope>NUCLEOTIDE SEQUENCE [LARGE SCALE GENOMIC DNA]</scope>
    <source>
        <strain evidence="2">DSM 43163</strain>
    </source>
</reference>
<gene>
    <name evidence="1" type="ORF">SAMN04489712_119109</name>
</gene>
<protein>
    <submittedName>
        <fullName evidence="1">Uncharacterized protein</fullName>
    </submittedName>
</protein>
<evidence type="ECO:0000313" key="2">
    <source>
        <dbReference type="Proteomes" id="UP000236723"/>
    </source>
</evidence>
<keyword evidence="2" id="KW-1185">Reference proteome</keyword>
<sequence>MDRAAGAAYSAEDAPIDGLSVGALVAGCLLYVPTHRRCLAAIESYAGECLALERERGEEIPFLVIESFPAGWIAEHAALLRRLSAECSVTAYHLVPEGRAEYVRAVVEAAVTESADRERLVRLLVSERVSYGAGPNLAALAAAALGARVLLRRDSDTLPMRFDGVPSYPGELELRALQEPQVFFVASTCVGDPPLDRRDLLAAGAEFIRRIERTVKPQLSDQEIDELVHDYLVAEPTRSYFDDFVTADRAGSVEMGVSGVRDVFRAVPEMPLTETLGSDFMQRNLLLAVRFPVLFHSRKVRHSYDEARRERLDPSAAVGYTLQDLRYLLFWRIWADQAEQIAARPRDFWRPPEAPDAWLLAESAARAVSRQAPHLRVVVEEFAAAHLEAADAMAADGAVAARLRMTGRAALAGADRHIAEVTRGFADYCFLLRHWTALITAASQSAELLGTLAMVKENPTV</sequence>
<name>A0A1H6DP62_9ACTN</name>